<dbReference type="GO" id="GO:0032367">
    <property type="term" value="P:intracellular cholesterol transport"/>
    <property type="evidence" value="ECO:0007669"/>
    <property type="project" value="InterPro"/>
</dbReference>
<feature type="chain" id="PRO_5019179692" description="NPC intracellular cholesterol transporter 2" evidence="8">
    <location>
        <begin position="21"/>
        <end position="150"/>
    </location>
</feature>
<protein>
    <recommendedName>
        <fullName evidence="3">NPC intracellular cholesterol transporter 2</fullName>
    </recommendedName>
    <alternativeName>
        <fullName evidence="7">Epididymal secretory protein E1</fullName>
    </alternativeName>
</protein>
<evidence type="ECO:0000256" key="6">
    <source>
        <dbReference type="ARBA" id="ARBA00023157"/>
    </source>
</evidence>
<dbReference type="Pfam" id="PF02221">
    <property type="entry name" value="E1_DerP2_DerF2"/>
    <property type="match status" value="1"/>
</dbReference>
<comment type="subcellular location">
    <subcellularLocation>
        <location evidence="1">Secreted</location>
    </subcellularLocation>
</comment>
<dbReference type="OrthoDB" id="6489092at2759"/>
<feature type="signal peptide" evidence="8">
    <location>
        <begin position="1"/>
        <end position="20"/>
    </location>
</feature>
<keyword evidence="5 8" id="KW-0732">Signal</keyword>
<keyword evidence="6" id="KW-1015">Disulfide bond</keyword>
<dbReference type="CDD" id="cd00916">
    <property type="entry name" value="Npc2_like"/>
    <property type="match status" value="1"/>
</dbReference>
<evidence type="ECO:0000256" key="1">
    <source>
        <dbReference type="ARBA" id="ARBA00004613"/>
    </source>
</evidence>
<dbReference type="GO" id="GO:0033344">
    <property type="term" value="P:cholesterol efflux"/>
    <property type="evidence" value="ECO:0007669"/>
    <property type="project" value="TreeGrafter"/>
</dbReference>
<dbReference type="EMBL" id="BFAA01008615">
    <property type="protein sequence ID" value="GCB75299.1"/>
    <property type="molecule type" value="Genomic_DNA"/>
</dbReference>
<evidence type="ECO:0000313" key="10">
    <source>
        <dbReference type="EMBL" id="GCB75299.1"/>
    </source>
</evidence>
<dbReference type="GO" id="GO:0015485">
    <property type="term" value="F:cholesterol binding"/>
    <property type="evidence" value="ECO:0007669"/>
    <property type="project" value="TreeGrafter"/>
</dbReference>
<evidence type="ECO:0000256" key="4">
    <source>
        <dbReference type="ARBA" id="ARBA00022525"/>
    </source>
</evidence>
<evidence type="ECO:0000256" key="8">
    <source>
        <dbReference type="SAM" id="SignalP"/>
    </source>
</evidence>
<keyword evidence="11" id="KW-1185">Reference proteome</keyword>
<dbReference type="STRING" id="75743.A0A401PQA0"/>
<dbReference type="InterPro" id="IPR033916">
    <property type="entry name" value="ML_Npc2-like"/>
</dbReference>
<evidence type="ECO:0000256" key="5">
    <source>
        <dbReference type="ARBA" id="ARBA00022729"/>
    </source>
</evidence>
<dbReference type="GO" id="GO:0005576">
    <property type="term" value="C:extracellular region"/>
    <property type="evidence" value="ECO:0007669"/>
    <property type="project" value="UniProtKB-SubCell"/>
</dbReference>
<feature type="domain" description="MD-2-related lipid-recognition" evidence="9">
    <location>
        <begin position="25"/>
        <end position="146"/>
    </location>
</feature>
<sequence length="150" mass="16542">METVYRLLAALLALGALCEAEPMKFRDCGSTAGKIIQVDVTPCPTLPCVLHKGKSYAVNVTFTSKTSSQTSVAAVHGILSGVPIPFSIPNSDGCKSGIRCPIRNNQIYHYINYLPVKNEYPSIKVVVEWELKDENDKDLFCWRLPVQIAN</sequence>
<evidence type="ECO:0000256" key="3">
    <source>
        <dbReference type="ARBA" id="ARBA00021477"/>
    </source>
</evidence>
<proteinExistence type="inferred from homology"/>
<organism evidence="10 11">
    <name type="scientific">Scyliorhinus torazame</name>
    <name type="common">Cloudy catshark</name>
    <name type="synonym">Catulus torazame</name>
    <dbReference type="NCBI Taxonomy" id="75743"/>
    <lineage>
        <taxon>Eukaryota</taxon>
        <taxon>Metazoa</taxon>
        <taxon>Chordata</taxon>
        <taxon>Craniata</taxon>
        <taxon>Vertebrata</taxon>
        <taxon>Chondrichthyes</taxon>
        <taxon>Elasmobranchii</taxon>
        <taxon>Galeomorphii</taxon>
        <taxon>Galeoidea</taxon>
        <taxon>Carcharhiniformes</taxon>
        <taxon>Scyliorhinidae</taxon>
        <taxon>Scyliorhinus</taxon>
    </lineage>
</organism>
<dbReference type="InterPro" id="IPR014756">
    <property type="entry name" value="Ig_E-set"/>
</dbReference>
<dbReference type="Proteomes" id="UP000288216">
    <property type="component" value="Unassembled WGS sequence"/>
</dbReference>
<dbReference type="InterPro" id="IPR039670">
    <property type="entry name" value="NPC2-like"/>
</dbReference>
<evidence type="ECO:0000313" key="11">
    <source>
        <dbReference type="Proteomes" id="UP000288216"/>
    </source>
</evidence>
<dbReference type="FunFam" id="2.60.40.770:FF:000001">
    <property type="entry name" value="NPC intracellular cholesterol transporter 2"/>
    <property type="match status" value="1"/>
</dbReference>
<name>A0A401PQA0_SCYTO</name>
<dbReference type="Gene3D" id="2.60.40.770">
    <property type="match status" value="1"/>
</dbReference>
<accession>A0A401PQA0</accession>
<dbReference type="PANTHER" id="PTHR11306">
    <property type="entry name" value="NIEMANN PICK TYPE C2 PROTEIN NPC2-RELATED"/>
    <property type="match status" value="1"/>
</dbReference>
<dbReference type="SMART" id="SM00737">
    <property type="entry name" value="ML"/>
    <property type="match status" value="1"/>
</dbReference>
<gene>
    <name evidence="10" type="ORF">scyTo_0015295</name>
</gene>
<evidence type="ECO:0000259" key="9">
    <source>
        <dbReference type="SMART" id="SM00737"/>
    </source>
</evidence>
<dbReference type="PANTHER" id="PTHR11306:SF68">
    <property type="entry name" value="NPC INTRACELLULAR CHOLESTEROL TRANSPORTER 2"/>
    <property type="match status" value="1"/>
</dbReference>
<comment type="similarity">
    <text evidence="2">Belongs to the NPC2 family.</text>
</comment>
<reference evidence="10 11" key="1">
    <citation type="journal article" date="2018" name="Nat. Ecol. Evol.">
        <title>Shark genomes provide insights into elasmobranch evolution and the origin of vertebrates.</title>
        <authorList>
            <person name="Hara Y"/>
            <person name="Yamaguchi K"/>
            <person name="Onimaru K"/>
            <person name="Kadota M"/>
            <person name="Koyanagi M"/>
            <person name="Keeley SD"/>
            <person name="Tatsumi K"/>
            <person name="Tanaka K"/>
            <person name="Motone F"/>
            <person name="Kageyama Y"/>
            <person name="Nozu R"/>
            <person name="Adachi N"/>
            <person name="Nishimura O"/>
            <person name="Nakagawa R"/>
            <person name="Tanegashima C"/>
            <person name="Kiyatake I"/>
            <person name="Matsumoto R"/>
            <person name="Murakumo K"/>
            <person name="Nishida K"/>
            <person name="Terakita A"/>
            <person name="Kuratani S"/>
            <person name="Sato K"/>
            <person name="Hyodo S Kuraku.S."/>
        </authorList>
    </citation>
    <scope>NUCLEOTIDE SEQUENCE [LARGE SCALE GENOMIC DNA]</scope>
</reference>
<evidence type="ECO:0000256" key="2">
    <source>
        <dbReference type="ARBA" id="ARBA00006370"/>
    </source>
</evidence>
<dbReference type="SUPFAM" id="SSF81296">
    <property type="entry name" value="E set domains"/>
    <property type="match status" value="1"/>
</dbReference>
<keyword evidence="4" id="KW-0964">Secreted</keyword>
<dbReference type="InterPro" id="IPR003172">
    <property type="entry name" value="ML_dom"/>
</dbReference>
<dbReference type="AlphaFoldDB" id="A0A401PQA0"/>
<comment type="caution">
    <text evidence="10">The sequence shown here is derived from an EMBL/GenBank/DDBJ whole genome shotgun (WGS) entry which is preliminary data.</text>
</comment>
<evidence type="ECO:0000256" key="7">
    <source>
        <dbReference type="ARBA" id="ARBA00032516"/>
    </source>
</evidence>
<dbReference type="OMA" id="QNLFCWE"/>